<evidence type="ECO:0000256" key="7">
    <source>
        <dbReference type="ARBA" id="ARBA00023008"/>
    </source>
</evidence>
<evidence type="ECO:0000256" key="8">
    <source>
        <dbReference type="ARBA" id="ARBA00023033"/>
    </source>
</evidence>
<evidence type="ECO:0000256" key="2">
    <source>
        <dbReference type="ARBA" id="ARBA00004613"/>
    </source>
</evidence>
<sequence length="583" mass="58682">MYGKGWDNSEMAVPLNKKAPKHGPNGWWFHGKIDEPPEEGQIAQLPAGGTWHTQVSCDKHFTTWGNPNERYGEVHAACDEVAMLHSGDGNPYDGKAVQKDIKGCALAIAYESDPHKVDSDSMVIFSVQYQCPWFKEVEFEIPADLPPCPPGGCHCSWNWSHSPKGGGSEHFMTLFKCNIKGATGTRALTTKPKVANKCPWDRNNCTVGAKTPFIFNQAEGNNFFQDFIDPPYYNWEYGFANGAQKDLFERDASVLNTAWAPDGRNTYDGDHPAPTPAANRFVPPVQDGVTIVTPNWKTGPKTYPPGEDPSDPANAAQPAQTSVSLIPFTTEAAPTPSPVAAKPVSDAGATTDAASPTPTNVVLAASPSPSESTTTGSGEAVTTTADGASTTTGSGEAATPTASGSGEAATPTASGSGEAVPTTTGSGTAAPSGEAVTGSASDSGTAAPTGSASDSGTAAATGSASDSGSAAPTTTGSGTAAPSGSAATPSVSDSGTAAPTATPSGSGTAAPSGSASGSGTPVVPTTAASASGSDGVAPTGNAASATNSGSTTTTASPAPAGSPSARPPPRCRPKKNGKRRASF</sequence>
<dbReference type="InterPro" id="IPR054497">
    <property type="entry name" value="LPMO_AA14"/>
</dbReference>
<dbReference type="OrthoDB" id="2019572at2759"/>
<evidence type="ECO:0000256" key="10">
    <source>
        <dbReference type="ARBA" id="ARBA00023180"/>
    </source>
</evidence>
<feature type="region of interest" description="Disordered" evidence="12">
    <location>
        <begin position="262"/>
        <end position="583"/>
    </location>
</feature>
<feature type="compositionally biased region" description="Basic residues" evidence="12">
    <location>
        <begin position="569"/>
        <end position="583"/>
    </location>
</feature>
<name>A0A7D8YXQ8_VANHU</name>
<keyword evidence="9" id="KW-1015">Disulfide bond</keyword>
<evidence type="ECO:0000256" key="12">
    <source>
        <dbReference type="SAM" id="MobiDB-lite"/>
    </source>
</evidence>
<keyword evidence="7" id="KW-0186">Copper</keyword>
<evidence type="ECO:0000256" key="1">
    <source>
        <dbReference type="ARBA" id="ARBA00001973"/>
    </source>
</evidence>
<keyword evidence="10" id="KW-0325">Glycoprotein</keyword>
<evidence type="ECO:0000256" key="11">
    <source>
        <dbReference type="ARBA" id="ARBA00046340"/>
    </source>
</evidence>
<proteinExistence type="inferred from homology"/>
<dbReference type="AlphaFoldDB" id="A0A7D8YXQ8"/>
<protein>
    <submittedName>
        <fullName evidence="13">Uncharacterized protein</fullName>
    </submittedName>
</protein>
<evidence type="ECO:0000313" key="14">
    <source>
        <dbReference type="Proteomes" id="UP000473826"/>
    </source>
</evidence>
<dbReference type="GO" id="GO:0046872">
    <property type="term" value="F:metal ion binding"/>
    <property type="evidence" value="ECO:0007669"/>
    <property type="project" value="UniProtKB-KW"/>
</dbReference>
<feature type="compositionally biased region" description="Low complexity" evidence="12">
    <location>
        <begin position="539"/>
        <end position="564"/>
    </location>
</feature>
<comment type="caution">
    <text evidence="13">The sequence shown here is derived from an EMBL/GenBank/DDBJ whole genome shotgun (WGS) entry which is preliminary data.</text>
</comment>
<dbReference type="Pfam" id="PF22810">
    <property type="entry name" value="LPMO_AA14"/>
    <property type="match status" value="1"/>
</dbReference>
<reference evidence="13 14" key="1">
    <citation type="journal article" date="2019" name="PLoS Genet.">
        <title>Convergent evolution of linked mating-type loci in basidiomycete fungi.</title>
        <authorList>
            <person name="Sun S."/>
            <person name="Coelho M.A."/>
            <person name="Heitman J."/>
            <person name="Nowrousian M."/>
        </authorList>
    </citation>
    <scope>NUCLEOTIDE SEQUENCE [LARGE SCALE GENOMIC DNA]</scope>
    <source>
        <strain evidence="13 14">CBS 4282</strain>
    </source>
</reference>
<comment type="cofactor">
    <cofactor evidence="1">
        <name>Cu(2+)</name>
        <dbReference type="ChEBI" id="CHEBI:29036"/>
    </cofactor>
</comment>
<keyword evidence="6" id="KW-0560">Oxidoreductase</keyword>
<keyword evidence="3" id="KW-0964">Secreted</keyword>
<gene>
    <name evidence="13" type="ORF">VHUM_03271</name>
</gene>
<keyword evidence="14" id="KW-1185">Reference proteome</keyword>
<evidence type="ECO:0000256" key="3">
    <source>
        <dbReference type="ARBA" id="ARBA00022525"/>
    </source>
</evidence>
<evidence type="ECO:0000313" key="13">
    <source>
        <dbReference type="EMBL" id="TXT07101.1"/>
    </source>
</evidence>
<dbReference type="GO" id="GO:0004497">
    <property type="term" value="F:monooxygenase activity"/>
    <property type="evidence" value="ECO:0007669"/>
    <property type="project" value="UniProtKB-KW"/>
</dbReference>
<keyword evidence="4" id="KW-0479">Metal-binding</keyword>
<evidence type="ECO:0000256" key="6">
    <source>
        <dbReference type="ARBA" id="ARBA00023002"/>
    </source>
</evidence>
<comment type="similarity">
    <text evidence="11">Belongs to the polysaccharide monooxygenase AA14 family.</text>
</comment>
<dbReference type="EMBL" id="QKWK01000009">
    <property type="protein sequence ID" value="TXT07101.1"/>
    <property type="molecule type" value="Genomic_DNA"/>
</dbReference>
<organism evidence="13 14">
    <name type="scientific">Vanrija humicola</name>
    <name type="common">Yeast</name>
    <name type="synonym">Cryptococcus humicola</name>
    <dbReference type="NCBI Taxonomy" id="5417"/>
    <lineage>
        <taxon>Eukaryota</taxon>
        <taxon>Fungi</taxon>
        <taxon>Dikarya</taxon>
        <taxon>Basidiomycota</taxon>
        <taxon>Agaricomycotina</taxon>
        <taxon>Tremellomycetes</taxon>
        <taxon>Trichosporonales</taxon>
        <taxon>Trichosporonaceae</taxon>
        <taxon>Vanrija</taxon>
    </lineage>
</organism>
<dbReference type="GO" id="GO:0005576">
    <property type="term" value="C:extracellular region"/>
    <property type="evidence" value="ECO:0007669"/>
    <property type="project" value="UniProtKB-SubCell"/>
</dbReference>
<evidence type="ECO:0000256" key="5">
    <source>
        <dbReference type="ARBA" id="ARBA00022729"/>
    </source>
</evidence>
<feature type="compositionally biased region" description="Low complexity" evidence="12">
    <location>
        <begin position="364"/>
        <end position="406"/>
    </location>
</feature>
<evidence type="ECO:0000256" key="9">
    <source>
        <dbReference type="ARBA" id="ARBA00023157"/>
    </source>
</evidence>
<accession>A0A7D8YXQ8</accession>
<dbReference type="Proteomes" id="UP000473826">
    <property type="component" value="Unassembled WGS sequence"/>
</dbReference>
<comment type="subcellular location">
    <subcellularLocation>
        <location evidence="2">Secreted</location>
    </subcellularLocation>
</comment>
<keyword evidence="5" id="KW-0732">Signal</keyword>
<evidence type="ECO:0000256" key="4">
    <source>
        <dbReference type="ARBA" id="ARBA00022723"/>
    </source>
</evidence>
<keyword evidence="8" id="KW-0503">Monooxygenase</keyword>
<feature type="compositionally biased region" description="Low complexity" evidence="12">
    <location>
        <begin position="421"/>
        <end position="521"/>
    </location>
</feature>